<protein>
    <submittedName>
        <fullName evidence="2">Leucine-rich repeat domain-containing protein</fullName>
    </submittedName>
</protein>
<reference evidence="2" key="2">
    <citation type="journal article" date="2021" name="PeerJ">
        <title>Extensive microbial diversity within the chicken gut microbiome revealed by metagenomics and culture.</title>
        <authorList>
            <person name="Gilroy R."/>
            <person name="Ravi A."/>
            <person name="Getino M."/>
            <person name="Pursley I."/>
            <person name="Horton D.L."/>
            <person name="Alikhan N.F."/>
            <person name="Baker D."/>
            <person name="Gharbi K."/>
            <person name="Hall N."/>
            <person name="Watson M."/>
            <person name="Adriaenssens E.M."/>
            <person name="Foster-Nyarko E."/>
            <person name="Jarju S."/>
            <person name="Secka A."/>
            <person name="Antonio M."/>
            <person name="Oren A."/>
            <person name="Chaudhuri R.R."/>
            <person name="La Ragione R."/>
            <person name="Hildebrand F."/>
            <person name="Pallen M.J."/>
        </authorList>
    </citation>
    <scope>NUCLEOTIDE SEQUENCE</scope>
    <source>
        <strain evidence="2">9366</strain>
    </source>
</reference>
<evidence type="ECO:0000256" key="1">
    <source>
        <dbReference type="SAM" id="SignalP"/>
    </source>
</evidence>
<dbReference type="Pfam" id="PF13306">
    <property type="entry name" value="LRR_5"/>
    <property type="match status" value="3"/>
</dbReference>
<gene>
    <name evidence="2" type="ORF">IAB07_00810</name>
</gene>
<organism evidence="2 3">
    <name type="scientific">Candidatus Caccalectryoclostridium excrementigallinarum</name>
    <dbReference type="NCBI Taxonomy" id="2840710"/>
    <lineage>
        <taxon>Bacteria</taxon>
        <taxon>Bacillati</taxon>
        <taxon>Bacillota</taxon>
        <taxon>Clostridia</taxon>
        <taxon>Christensenellales</taxon>
        <taxon>Christensenellaceae</taxon>
        <taxon>Christensenellaceae incertae sedis</taxon>
        <taxon>Candidatus Caccalectryoclostridium</taxon>
    </lineage>
</organism>
<name>A0A9D1MLN7_9FIRM</name>
<feature type="signal peptide" evidence="1">
    <location>
        <begin position="1"/>
        <end position="21"/>
    </location>
</feature>
<reference evidence="2" key="1">
    <citation type="submission" date="2020-10" db="EMBL/GenBank/DDBJ databases">
        <authorList>
            <person name="Gilroy R."/>
        </authorList>
    </citation>
    <scope>NUCLEOTIDE SEQUENCE</scope>
    <source>
        <strain evidence="2">9366</strain>
    </source>
</reference>
<dbReference type="SUPFAM" id="SSF52058">
    <property type="entry name" value="L domain-like"/>
    <property type="match status" value="1"/>
</dbReference>
<proteinExistence type="predicted"/>
<dbReference type="EMBL" id="DVNJ01000001">
    <property type="protein sequence ID" value="HIU62294.1"/>
    <property type="molecule type" value="Genomic_DNA"/>
</dbReference>
<sequence length="562" mass="60214">MKKKLALILILTLLLALGAFAACGDPHEHDLQHFEAKDPNCEKDGNIEYWYCAGCEKYFADEAAGTEITKEETILAATGEHDWSEWVIDSESSCTIGGMRHRVCSDCGERQEEALPIGEHDMTHVAAVGATCIDEGNVEYWHCNICGKNFADQNAEELLEEVVLPLGAHTLEYIEQVSSTCVEAGVMAHWHCKVCDKNYADQNAEELLEDISLPLGAHDFVDGKCTVCGIDEIFIKGTPGLQYTLNEDGTAYTASGMGTATDTDIVIASEYNGLPVTSIGDNAFFNCSSLTGIIIPDSVTSIDIGAFGGCDSLESIIVDEGNTVYHSDGNCLIKTDSKTLVAGCKNSVIPSDGSVTRIGEYAFLYCNSLTNIAIPDSVTSIGRFAYSGCRLLSSITIPEGAISIGDHAFYNCFSLASISIPDSVTSIGSNAFEGCCGSLESIVVQEGNSVYHSEGNCLIETDSKTLIVGCKNSVIPSDGSVTRIGDYAFARCNSLTSIVIPEGVTSIGKYAFWYCSSLTSITFQGSMEQWIAIDKGTEWNLDAGSYTVICTDGTLDKNGDQL</sequence>
<comment type="caution">
    <text evidence="2">The sequence shown here is derived from an EMBL/GenBank/DDBJ whole genome shotgun (WGS) entry which is preliminary data.</text>
</comment>
<accession>A0A9D1MLN7</accession>
<dbReference type="Gene3D" id="3.80.10.10">
    <property type="entry name" value="Ribonuclease Inhibitor"/>
    <property type="match status" value="2"/>
</dbReference>
<dbReference type="PROSITE" id="PS51257">
    <property type="entry name" value="PROKAR_LIPOPROTEIN"/>
    <property type="match status" value="1"/>
</dbReference>
<dbReference type="InterPro" id="IPR032675">
    <property type="entry name" value="LRR_dom_sf"/>
</dbReference>
<evidence type="ECO:0000313" key="3">
    <source>
        <dbReference type="Proteomes" id="UP000824145"/>
    </source>
</evidence>
<dbReference type="PANTHER" id="PTHR45661:SF3">
    <property type="entry name" value="IG-LIKE DOMAIN-CONTAINING PROTEIN"/>
    <property type="match status" value="1"/>
</dbReference>
<dbReference type="PANTHER" id="PTHR45661">
    <property type="entry name" value="SURFACE ANTIGEN"/>
    <property type="match status" value="1"/>
</dbReference>
<evidence type="ECO:0000313" key="2">
    <source>
        <dbReference type="EMBL" id="HIU62294.1"/>
    </source>
</evidence>
<dbReference type="InterPro" id="IPR026906">
    <property type="entry name" value="LRR_5"/>
</dbReference>
<dbReference type="AlphaFoldDB" id="A0A9D1MLN7"/>
<dbReference type="InterPro" id="IPR053139">
    <property type="entry name" value="Surface_bspA-like"/>
</dbReference>
<feature type="chain" id="PRO_5039699740" evidence="1">
    <location>
        <begin position="22"/>
        <end position="562"/>
    </location>
</feature>
<dbReference type="Proteomes" id="UP000824145">
    <property type="component" value="Unassembled WGS sequence"/>
</dbReference>
<keyword evidence="1" id="KW-0732">Signal</keyword>